<protein>
    <submittedName>
        <fullName evidence="2">HD-like signal output (HDOD) domain, no enzymatic activity</fullName>
    </submittedName>
</protein>
<name>A0A1Y6CRX5_9GAMM</name>
<dbReference type="Pfam" id="PF08668">
    <property type="entry name" value="HDOD"/>
    <property type="match status" value="1"/>
</dbReference>
<dbReference type="Proteomes" id="UP000192923">
    <property type="component" value="Unassembled WGS sequence"/>
</dbReference>
<evidence type="ECO:0000313" key="2">
    <source>
        <dbReference type="EMBL" id="SMF93379.1"/>
    </source>
</evidence>
<dbReference type="InterPro" id="IPR013976">
    <property type="entry name" value="HDOD"/>
</dbReference>
<dbReference type="Gene3D" id="1.10.3210.10">
    <property type="entry name" value="Hypothetical protein af1432"/>
    <property type="match status" value="1"/>
</dbReference>
<dbReference type="SUPFAM" id="SSF109604">
    <property type="entry name" value="HD-domain/PDEase-like"/>
    <property type="match status" value="1"/>
</dbReference>
<accession>A0A1Y6CRX5</accession>
<dbReference type="PANTHER" id="PTHR33525:SF3">
    <property type="entry name" value="RIBONUCLEASE Y"/>
    <property type="match status" value="1"/>
</dbReference>
<dbReference type="PANTHER" id="PTHR33525">
    <property type="match status" value="1"/>
</dbReference>
<evidence type="ECO:0000313" key="3">
    <source>
        <dbReference type="Proteomes" id="UP000192923"/>
    </source>
</evidence>
<evidence type="ECO:0000259" key="1">
    <source>
        <dbReference type="PROSITE" id="PS51833"/>
    </source>
</evidence>
<organism evidence="2 3">
    <name type="scientific">Methylomagnum ishizawai</name>
    <dbReference type="NCBI Taxonomy" id="1760988"/>
    <lineage>
        <taxon>Bacteria</taxon>
        <taxon>Pseudomonadati</taxon>
        <taxon>Pseudomonadota</taxon>
        <taxon>Gammaproteobacteria</taxon>
        <taxon>Methylococcales</taxon>
        <taxon>Methylococcaceae</taxon>
        <taxon>Methylomagnum</taxon>
    </lineage>
</organism>
<dbReference type="OrthoDB" id="9770715at2"/>
<dbReference type="PROSITE" id="PS51833">
    <property type="entry name" value="HDOD"/>
    <property type="match status" value="1"/>
</dbReference>
<reference evidence="2 3" key="1">
    <citation type="submission" date="2016-12" db="EMBL/GenBank/DDBJ databases">
        <authorList>
            <person name="Song W.-J."/>
            <person name="Kurnit D.M."/>
        </authorList>
    </citation>
    <scope>NUCLEOTIDE SEQUENCE [LARGE SCALE GENOMIC DNA]</scope>
    <source>
        <strain evidence="2 3">175</strain>
    </source>
</reference>
<sequence length="298" mass="32423">MAHPMSSQPHAAMSALTLANEIKTLFSLPEAVFKLGQLLNSPYVTNGEIGEVIISDPALTARVLQLANSGLMDSPAKIETVSGAIALIGREALRNLLVATTVTNRFQGIPPELIDMERFWLNSVACGVIARSLAFRCRVFDSEPLFVAGLLHKVGRLALYSGRADLYRQVLAQHDSSEEGLNQAEFSVFGFTHAELGAELLRLWGLPERLQAAVAFYLAPSLAPCYRKSAALIHVASALASNIEPSVSPDEALYGENVCFEKGAWNLLGLPLYVIPPILDEAWIQAFEIFEILRPNPV</sequence>
<feature type="domain" description="HDOD" evidence="1">
    <location>
        <begin position="25"/>
        <end position="220"/>
    </location>
</feature>
<dbReference type="AlphaFoldDB" id="A0A1Y6CRX5"/>
<dbReference type="STRING" id="1760988.SAMN02949497_0659"/>
<proteinExistence type="predicted"/>
<dbReference type="InterPro" id="IPR052340">
    <property type="entry name" value="RNase_Y/CdgJ"/>
</dbReference>
<dbReference type="EMBL" id="FXAM01000001">
    <property type="protein sequence ID" value="SMF93379.1"/>
    <property type="molecule type" value="Genomic_DNA"/>
</dbReference>
<keyword evidence="3" id="KW-1185">Reference proteome</keyword>
<gene>
    <name evidence="2" type="ORF">SAMN02949497_0659</name>
</gene>